<protein>
    <submittedName>
        <fullName evidence="1">Uncharacterized protein</fullName>
    </submittedName>
</protein>
<dbReference type="AlphaFoldDB" id="A0A401UQU0"/>
<evidence type="ECO:0000313" key="1">
    <source>
        <dbReference type="EMBL" id="GCD11887.1"/>
    </source>
</evidence>
<name>A0A401UQU0_9CLOT</name>
<sequence>MAGININKRKNQGGVSESIFRCKAFASTEELSIKATIKAMINSIKKMSPIVLPKALWYISFIL</sequence>
<proteinExistence type="predicted"/>
<accession>A0A401UQU0</accession>
<keyword evidence="2" id="KW-1185">Reference proteome</keyword>
<organism evidence="1 2">
    <name type="scientific">Clostridium tagluense</name>
    <dbReference type="NCBI Taxonomy" id="360422"/>
    <lineage>
        <taxon>Bacteria</taxon>
        <taxon>Bacillati</taxon>
        <taxon>Bacillota</taxon>
        <taxon>Clostridia</taxon>
        <taxon>Eubacteriales</taxon>
        <taxon>Clostridiaceae</taxon>
        <taxon>Clostridium</taxon>
    </lineage>
</organism>
<gene>
    <name evidence="1" type="ORF">Ctaglu_35100</name>
</gene>
<dbReference type="EMBL" id="BHYK01000023">
    <property type="protein sequence ID" value="GCD11887.1"/>
    <property type="molecule type" value="Genomic_DNA"/>
</dbReference>
<reference evidence="1 2" key="1">
    <citation type="submission" date="2018-11" db="EMBL/GenBank/DDBJ databases">
        <title>Genome sequencing and assembly of Clostridium tagluense strain A121.</title>
        <authorList>
            <person name="Murakami T."/>
            <person name="Segawa T."/>
            <person name="Shcherbakova V.A."/>
            <person name="Mori H."/>
            <person name="Yoshimura Y."/>
        </authorList>
    </citation>
    <scope>NUCLEOTIDE SEQUENCE [LARGE SCALE GENOMIC DNA]</scope>
    <source>
        <strain evidence="1 2">A121</strain>
    </source>
</reference>
<evidence type="ECO:0000313" key="2">
    <source>
        <dbReference type="Proteomes" id="UP000287872"/>
    </source>
</evidence>
<dbReference type="Proteomes" id="UP000287872">
    <property type="component" value="Unassembled WGS sequence"/>
</dbReference>
<comment type="caution">
    <text evidence="1">The sequence shown here is derived from an EMBL/GenBank/DDBJ whole genome shotgun (WGS) entry which is preliminary data.</text>
</comment>